<dbReference type="InterPro" id="IPR013113">
    <property type="entry name" value="SIP_FAD-bd"/>
</dbReference>
<sequence length="326" mass="35912">MLSRGGDRQVRAALRVGADRHLPWAVDARGDVSRLPDPRRPPTFVSAGVSSMNREDSPFEIVRHPLKVRRLVVAHVRELSPRMRRITLGGPELEGFVSLAPEDHVKLLFPAEGQSEPALPIVDERGEIRPPPGARPIARDYTIRARHVDTIDVDFLLHAHGVASSWAARATPGDVLGLAGPRGSRLLRLQPAWQLFVGDETALPEMARRLEETPATVHNFVVALVEDTNDQAAWPELARPGVETRWVHRAEGGGARDVAQRLGDIVRAAELRDPGEGFAWLAGEASETSAVMRVLLRERGFARARIHASGHWKRGVVAHDHHEPLS</sequence>
<accession>A0A4U1IZ47</accession>
<reference evidence="3 4" key="1">
    <citation type="submission" date="2019-04" db="EMBL/GenBank/DDBJ databases">
        <authorList>
            <person name="Li Y."/>
            <person name="Wang J."/>
        </authorList>
    </citation>
    <scope>NUCLEOTIDE SEQUENCE [LARGE SCALE GENOMIC DNA]</scope>
    <source>
        <strain evidence="3 4">DSM 14668</strain>
    </source>
</reference>
<dbReference type="GO" id="GO:0016491">
    <property type="term" value="F:oxidoreductase activity"/>
    <property type="evidence" value="ECO:0007669"/>
    <property type="project" value="InterPro"/>
</dbReference>
<name>A0A4U1IZ47_9BACT</name>
<dbReference type="Pfam" id="PF08021">
    <property type="entry name" value="FAD_binding_9"/>
    <property type="match status" value="1"/>
</dbReference>
<dbReference type="Pfam" id="PF04954">
    <property type="entry name" value="SIP"/>
    <property type="match status" value="1"/>
</dbReference>
<dbReference type="PANTHER" id="PTHR30157">
    <property type="entry name" value="FERRIC REDUCTASE, NADPH-DEPENDENT"/>
    <property type="match status" value="1"/>
</dbReference>
<dbReference type="Gene3D" id="3.40.50.80">
    <property type="entry name" value="Nucleotide-binding domain of ferredoxin-NADP reductase (FNR) module"/>
    <property type="match status" value="1"/>
</dbReference>
<dbReference type="InterPro" id="IPR017927">
    <property type="entry name" value="FAD-bd_FR_type"/>
</dbReference>
<gene>
    <name evidence="3" type="ORF">E8A74_35920</name>
</gene>
<dbReference type="PANTHER" id="PTHR30157:SF0">
    <property type="entry name" value="NADPH-DEPENDENT FERRIC-CHELATE REDUCTASE"/>
    <property type="match status" value="1"/>
</dbReference>
<keyword evidence="4" id="KW-1185">Reference proteome</keyword>
<dbReference type="PROSITE" id="PS51384">
    <property type="entry name" value="FAD_FR"/>
    <property type="match status" value="1"/>
</dbReference>
<dbReference type="AlphaFoldDB" id="A0A4U1IZ47"/>
<evidence type="ECO:0000313" key="4">
    <source>
        <dbReference type="Proteomes" id="UP000309215"/>
    </source>
</evidence>
<dbReference type="SUPFAM" id="SSF63380">
    <property type="entry name" value="Riboflavin synthase domain-like"/>
    <property type="match status" value="1"/>
</dbReference>
<proteinExistence type="inferred from homology"/>
<dbReference type="OrthoDB" id="9814826at2"/>
<dbReference type="InterPro" id="IPR017938">
    <property type="entry name" value="Riboflavin_synthase-like_b-brl"/>
</dbReference>
<organism evidence="3 4">
    <name type="scientific">Polyangium fumosum</name>
    <dbReference type="NCBI Taxonomy" id="889272"/>
    <lineage>
        <taxon>Bacteria</taxon>
        <taxon>Pseudomonadati</taxon>
        <taxon>Myxococcota</taxon>
        <taxon>Polyangia</taxon>
        <taxon>Polyangiales</taxon>
        <taxon>Polyangiaceae</taxon>
        <taxon>Polyangium</taxon>
    </lineage>
</organism>
<evidence type="ECO:0000313" key="3">
    <source>
        <dbReference type="EMBL" id="TKC99976.1"/>
    </source>
</evidence>
<comment type="caution">
    <text evidence="3">The sequence shown here is derived from an EMBL/GenBank/DDBJ whole genome shotgun (WGS) entry which is preliminary data.</text>
</comment>
<feature type="domain" description="FAD-binding FR-type" evidence="2">
    <location>
        <begin position="66"/>
        <end position="188"/>
    </location>
</feature>
<dbReference type="Gene3D" id="2.40.30.10">
    <property type="entry name" value="Translation factors"/>
    <property type="match status" value="1"/>
</dbReference>
<evidence type="ECO:0000256" key="1">
    <source>
        <dbReference type="ARBA" id="ARBA00035644"/>
    </source>
</evidence>
<dbReference type="CDD" id="cd06193">
    <property type="entry name" value="siderophore_interacting"/>
    <property type="match status" value="1"/>
</dbReference>
<comment type="similarity">
    <text evidence="1">Belongs to the SIP oxidoreductase family.</text>
</comment>
<evidence type="ECO:0000259" key="2">
    <source>
        <dbReference type="PROSITE" id="PS51384"/>
    </source>
</evidence>
<dbReference type="InterPro" id="IPR039261">
    <property type="entry name" value="FNR_nucleotide-bd"/>
</dbReference>
<dbReference type="InterPro" id="IPR007037">
    <property type="entry name" value="SIP_rossman_dom"/>
</dbReference>
<dbReference type="EMBL" id="SSMQ01000051">
    <property type="protein sequence ID" value="TKC99976.1"/>
    <property type="molecule type" value="Genomic_DNA"/>
</dbReference>
<dbReference type="Proteomes" id="UP000309215">
    <property type="component" value="Unassembled WGS sequence"/>
</dbReference>
<protein>
    <submittedName>
        <fullName evidence="3">Siderophore-interacting protein</fullName>
    </submittedName>
</protein>
<dbReference type="InterPro" id="IPR039374">
    <property type="entry name" value="SIP_fam"/>
</dbReference>